<organism evidence="3 4">
    <name type="scientific">Paenibacillus herberti</name>
    <dbReference type="NCBI Taxonomy" id="1619309"/>
    <lineage>
        <taxon>Bacteria</taxon>
        <taxon>Bacillati</taxon>
        <taxon>Bacillota</taxon>
        <taxon>Bacilli</taxon>
        <taxon>Bacillales</taxon>
        <taxon>Paenibacillaceae</taxon>
        <taxon>Paenibacillus</taxon>
    </lineage>
</organism>
<comment type="similarity">
    <text evidence="1">Belongs to the band 7/mec-2 family.</text>
</comment>
<evidence type="ECO:0000313" key="4">
    <source>
        <dbReference type="Proteomes" id="UP000215145"/>
    </source>
</evidence>
<name>A0A229NUR9_9BACL</name>
<dbReference type="PANTHER" id="PTHR10264">
    <property type="entry name" value="BAND 7 PROTEIN-RELATED"/>
    <property type="match status" value="1"/>
</dbReference>
<dbReference type="OrthoDB" id="5501731at2"/>
<dbReference type="GO" id="GO:0005886">
    <property type="term" value="C:plasma membrane"/>
    <property type="evidence" value="ECO:0007669"/>
    <property type="project" value="InterPro"/>
</dbReference>
<gene>
    <name evidence="3" type="ORF">CGZ75_21740</name>
</gene>
<evidence type="ECO:0000259" key="2">
    <source>
        <dbReference type="SMART" id="SM00244"/>
    </source>
</evidence>
<dbReference type="InterPro" id="IPR036013">
    <property type="entry name" value="Band_7/SPFH_dom_sf"/>
</dbReference>
<protein>
    <submittedName>
        <fullName evidence="3">Peptidase</fullName>
    </submittedName>
</protein>
<dbReference type="SUPFAM" id="SSF117892">
    <property type="entry name" value="Band 7/SPFH domain"/>
    <property type="match status" value="1"/>
</dbReference>
<dbReference type="Gene3D" id="3.30.479.30">
    <property type="entry name" value="Band 7 domain"/>
    <property type="match status" value="1"/>
</dbReference>
<feature type="domain" description="Band 7" evidence="2">
    <location>
        <begin position="6"/>
        <end position="292"/>
    </location>
</feature>
<dbReference type="SMART" id="SM00244">
    <property type="entry name" value="PHB"/>
    <property type="match status" value="1"/>
</dbReference>
<dbReference type="EMBL" id="NMUQ01000003">
    <property type="protein sequence ID" value="OXM13646.1"/>
    <property type="molecule type" value="Genomic_DNA"/>
</dbReference>
<keyword evidence="4" id="KW-1185">Reference proteome</keyword>
<proteinExistence type="inferred from homology"/>
<dbReference type="RefSeq" id="WP_089526350.1">
    <property type="nucleotide sequence ID" value="NZ_NMUQ01000003.1"/>
</dbReference>
<evidence type="ECO:0000313" key="3">
    <source>
        <dbReference type="EMBL" id="OXM13646.1"/>
    </source>
</evidence>
<reference evidence="3 4" key="1">
    <citation type="submission" date="2017-07" db="EMBL/GenBank/DDBJ databases">
        <title>Paenibacillus herberti R33 genome sequencing and assembly.</title>
        <authorList>
            <person name="Su W."/>
        </authorList>
    </citation>
    <scope>NUCLEOTIDE SEQUENCE [LARGE SCALE GENOMIC DNA]</scope>
    <source>
        <strain evidence="3 4">R33</strain>
    </source>
</reference>
<comment type="caution">
    <text evidence="3">The sequence shown here is derived from an EMBL/GenBank/DDBJ whole genome shotgun (WGS) entry which is preliminary data.</text>
</comment>
<dbReference type="CDD" id="cd13438">
    <property type="entry name" value="SPFH_eoslipins_u2"/>
    <property type="match status" value="1"/>
</dbReference>
<evidence type="ECO:0000256" key="1">
    <source>
        <dbReference type="ARBA" id="ARBA00008164"/>
    </source>
</evidence>
<dbReference type="InterPro" id="IPR043202">
    <property type="entry name" value="Band-7_stomatin-like"/>
</dbReference>
<dbReference type="InterPro" id="IPR001107">
    <property type="entry name" value="Band_7"/>
</dbReference>
<accession>A0A229NUR9</accession>
<dbReference type="Proteomes" id="UP000215145">
    <property type="component" value="Unassembled WGS sequence"/>
</dbReference>
<dbReference type="Pfam" id="PF01145">
    <property type="entry name" value="Band_7"/>
    <property type="match status" value="1"/>
</dbReference>
<dbReference type="AlphaFoldDB" id="A0A229NUR9"/>
<dbReference type="PANTHER" id="PTHR10264:SF83">
    <property type="entry name" value="BLL5629 PROTEIN"/>
    <property type="match status" value="1"/>
</dbReference>
<sequence>MFKTITIKQTERGLLYRRGSFAGLLKPGTIVLNRLRGESVVVHRIDEPFIPPDGPLSVYLQDEALAKQLEVIEVQDAEYAVFYADGRINKLLHPGIHAFWKGAGEYSFLRIDTRQPELDSKLGSELIQFLRPYWSVLEVERWERGFLHFDHVSQRELGPGRYRFWDGPVKASVLKVDLRRQQLDLVGQEMMTADKITLRLNFVSQYRIIDPARTLDIKSLSEQLYIALQLILRDYISGLELDALLSSREDAATAVLERLRVAGTEYGVEFLSAGIKDVILPGEIRDILNTVLLAEKKAQANLITRREETASTRSLLNTARLMEDNATLYRLKELEVLERLFERMGSVSLDSGSGVLEQLARLTSGSGRG</sequence>